<proteinExistence type="predicted"/>
<dbReference type="AlphaFoldDB" id="A0A0D0DYJ1"/>
<reference evidence="3" key="2">
    <citation type="submission" date="2015-01" db="EMBL/GenBank/DDBJ databases">
        <title>Evolutionary Origins and Diversification of the Mycorrhizal Mutualists.</title>
        <authorList>
            <consortium name="DOE Joint Genome Institute"/>
            <consortium name="Mycorrhizal Genomics Consortium"/>
            <person name="Kohler A."/>
            <person name="Kuo A."/>
            <person name="Nagy L.G."/>
            <person name="Floudas D."/>
            <person name="Copeland A."/>
            <person name="Barry K.W."/>
            <person name="Cichocki N."/>
            <person name="Veneault-Fourrey C."/>
            <person name="LaButti K."/>
            <person name="Lindquist E.A."/>
            <person name="Lipzen A."/>
            <person name="Lundell T."/>
            <person name="Morin E."/>
            <person name="Murat C."/>
            <person name="Riley R."/>
            <person name="Ohm R."/>
            <person name="Sun H."/>
            <person name="Tunlid A."/>
            <person name="Henrissat B."/>
            <person name="Grigoriev I.V."/>
            <person name="Hibbett D.S."/>
            <person name="Martin F."/>
        </authorList>
    </citation>
    <scope>NUCLEOTIDE SEQUENCE [LARGE SCALE GENOMIC DNA]</scope>
    <source>
        <strain evidence="3">Ve08.2h10</strain>
    </source>
</reference>
<feature type="region of interest" description="Disordered" evidence="1">
    <location>
        <begin position="1"/>
        <end position="22"/>
    </location>
</feature>
<dbReference type="EMBL" id="KN824825">
    <property type="protein sequence ID" value="KIL00849.1"/>
    <property type="molecule type" value="Genomic_DNA"/>
</dbReference>
<sequence>MDYLLSPASDVSGFGRREQGKNTKRPYLTMGRWRCKVLSSAVARLDRGPEQQAPVSLSIYITATIRAFKSKVELIMI</sequence>
<protein>
    <submittedName>
        <fullName evidence="2">Uncharacterized protein</fullName>
    </submittedName>
</protein>
<evidence type="ECO:0000313" key="2">
    <source>
        <dbReference type="EMBL" id="KIL00849.1"/>
    </source>
</evidence>
<name>A0A0D0DYJ1_9AGAM</name>
<reference evidence="2 3" key="1">
    <citation type="submission" date="2014-04" db="EMBL/GenBank/DDBJ databases">
        <authorList>
            <consortium name="DOE Joint Genome Institute"/>
            <person name="Kuo A."/>
            <person name="Kohler A."/>
            <person name="Jargeat P."/>
            <person name="Nagy L.G."/>
            <person name="Floudas D."/>
            <person name="Copeland A."/>
            <person name="Barry K.W."/>
            <person name="Cichocki N."/>
            <person name="Veneault-Fourrey C."/>
            <person name="LaButti K."/>
            <person name="Lindquist E.A."/>
            <person name="Lipzen A."/>
            <person name="Lundell T."/>
            <person name="Morin E."/>
            <person name="Murat C."/>
            <person name="Sun H."/>
            <person name="Tunlid A."/>
            <person name="Henrissat B."/>
            <person name="Grigoriev I.V."/>
            <person name="Hibbett D.S."/>
            <person name="Martin F."/>
            <person name="Nordberg H.P."/>
            <person name="Cantor M.N."/>
            <person name="Hua S.X."/>
        </authorList>
    </citation>
    <scope>NUCLEOTIDE SEQUENCE [LARGE SCALE GENOMIC DNA]</scope>
    <source>
        <strain evidence="2 3">Ve08.2h10</strain>
    </source>
</reference>
<dbReference type="Proteomes" id="UP000054538">
    <property type="component" value="Unassembled WGS sequence"/>
</dbReference>
<gene>
    <name evidence="2" type="ORF">PAXRUDRAFT_462214</name>
</gene>
<dbReference type="InParanoid" id="A0A0D0DYJ1"/>
<organism evidence="2 3">
    <name type="scientific">Paxillus rubicundulus Ve08.2h10</name>
    <dbReference type="NCBI Taxonomy" id="930991"/>
    <lineage>
        <taxon>Eukaryota</taxon>
        <taxon>Fungi</taxon>
        <taxon>Dikarya</taxon>
        <taxon>Basidiomycota</taxon>
        <taxon>Agaricomycotina</taxon>
        <taxon>Agaricomycetes</taxon>
        <taxon>Agaricomycetidae</taxon>
        <taxon>Boletales</taxon>
        <taxon>Paxilineae</taxon>
        <taxon>Paxillaceae</taxon>
        <taxon>Paxillus</taxon>
    </lineage>
</organism>
<dbReference type="HOGENOM" id="CLU_2638776_0_0_1"/>
<evidence type="ECO:0000256" key="1">
    <source>
        <dbReference type="SAM" id="MobiDB-lite"/>
    </source>
</evidence>
<accession>A0A0D0DYJ1</accession>
<keyword evidence="3" id="KW-1185">Reference proteome</keyword>
<evidence type="ECO:0000313" key="3">
    <source>
        <dbReference type="Proteomes" id="UP000054538"/>
    </source>
</evidence>